<dbReference type="Proteomes" id="UP000757435">
    <property type="component" value="Unassembled WGS sequence"/>
</dbReference>
<organism evidence="2 3">
    <name type="scientific">Drouetiella hepatica Uher 2000/2452</name>
    <dbReference type="NCBI Taxonomy" id="904376"/>
    <lineage>
        <taxon>Bacteria</taxon>
        <taxon>Bacillati</taxon>
        <taxon>Cyanobacteriota</taxon>
        <taxon>Cyanophyceae</taxon>
        <taxon>Oculatellales</taxon>
        <taxon>Oculatellaceae</taxon>
        <taxon>Drouetiella</taxon>
    </lineage>
</organism>
<sequence>MPLVSVVIPMYNAEAFISSTLNSILQEQTIDLEVIVVNDGSTDRSLSHVLAVKDERIRVIDGPCQGISASLNAGLAAAKSDIIMRCDADDHYPLGRIATQVNWLFQHPEYDAVCGGFSTIDLSGRLIAQFDVHSDHREITDELRAGVTSTHFCTYAVRTRVLRKIGGCRQYFKTAEDIDLQLRIGETCRVCYLPEIFYRYRLHDASITHVQSNVEREFFSLVAIEFQQQRLLQGSDDLERGCPPALPQSTERKAMKTGEHIQKLLIHRAWQEHQAGHKWQALTTAVRSIISRPTTLMAWGSLFALCLKPSSRKAASRVTPCPEGLGKKSLAES</sequence>
<dbReference type="InterPro" id="IPR001173">
    <property type="entry name" value="Glyco_trans_2-like"/>
</dbReference>
<reference evidence="2" key="2">
    <citation type="journal article" date="2022" name="Microbiol. Resour. Announc.">
        <title>Metagenome Sequencing to Explore Phylogenomics of Terrestrial Cyanobacteria.</title>
        <authorList>
            <person name="Ward R.D."/>
            <person name="Stajich J.E."/>
            <person name="Johansen J.R."/>
            <person name="Huntemann M."/>
            <person name="Clum A."/>
            <person name="Foster B."/>
            <person name="Foster B."/>
            <person name="Roux S."/>
            <person name="Palaniappan K."/>
            <person name="Varghese N."/>
            <person name="Mukherjee S."/>
            <person name="Reddy T.B.K."/>
            <person name="Daum C."/>
            <person name="Copeland A."/>
            <person name="Chen I.A."/>
            <person name="Ivanova N.N."/>
            <person name="Kyrpides N.C."/>
            <person name="Shapiro N."/>
            <person name="Eloe-Fadrosh E.A."/>
            <person name="Pietrasiak N."/>
        </authorList>
    </citation>
    <scope>NUCLEOTIDE SEQUENCE</scope>
    <source>
        <strain evidence="2">UHER 2000/2452</strain>
    </source>
</reference>
<dbReference type="SUPFAM" id="SSF53448">
    <property type="entry name" value="Nucleotide-diphospho-sugar transferases"/>
    <property type="match status" value="1"/>
</dbReference>
<comment type="caution">
    <text evidence="2">The sequence shown here is derived from an EMBL/GenBank/DDBJ whole genome shotgun (WGS) entry which is preliminary data.</text>
</comment>
<name>A0A951QEI4_9CYAN</name>
<dbReference type="InterPro" id="IPR029044">
    <property type="entry name" value="Nucleotide-diphossugar_trans"/>
</dbReference>
<dbReference type="GO" id="GO:0016758">
    <property type="term" value="F:hexosyltransferase activity"/>
    <property type="evidence" value="ECO:0007669"/>
    <property type="project" value="UniProtKB-ARBA"/>
</dbReference>
<protein>
    <submittedName>
        <fullName evidence="2">Glycosyltransferase family 2 protein</fullName>
    </submittedName>
</protein>
<dbReference type="EMBL" id="JAHHHD010000037">
    <property type="protein sequence ID" value="MBW4661442.1"/>
    <property type="molecule type" value="Genomic_DNA"/>
</dbReference>
<proteinExistence type="predicted"/>
<dbReference type="PANTHER" id="PTHR22916:SF3">
    <property type="entry name" value="UDP-GLCNAC:BETAGAL BETA-1,3-N-ACETYLGLUCOSAMINYLTRANSFERASE-LIKE PROTEIN 1"/>
    <property type="match status" value="1"/>
</dbReference>
<accession>A0A951QEI4</accession>
<gene>
    <name evidence="2" type="ORF">KME15_22450</name>
</gene>
<evidence type="ECO:0000259" key="1">
    <source>
        <dbReference type="Pfam" id="PF00535"/>
    </source>
</evidence>
<evidence type="ECO:0000313" key="2">
    <source>
        <dbReference type="EMBL" id="MBW4661442.1"/>
    </source>
</evidence>
<dbReference type="AlphaFoldDB" id="A0A951QEI4"/>
<dbReference type="Pfam" id="PF00535">
    <property type="entry name" value="Glycos_transf_2"/>
    <property type="match status" value="1"/>
</dbReference>
<feature type="domain" description="Glycosyltransferase 2-like" evidence="1">
    <location>
        <begin position="5"/>
        <end position="165"/>
    </location>
</feature>
<evidence type="ECO:0000313" key="3">
    <source>
        <dbReference type="Proteomes" id="UP000757435"/>
    </source>
</evidence>
<dbReference type="Gene3D" id="3.90.550.10">
    <property type="entry name" value="Spore Coat Polysaccharide Biosynthesis Protein SpsA, Chain A"/>
    <property type="match status" value="1"/>
</dbReference>
<reference evidence="2" key="1">
    <citation type="submission" date="2021-05" db="EMBL/GenBank/DDBJ databases">
        <authorList>
            <person name="Pietrasiak N."/>
            <person name="Ward R."/>
            <person name="Stajich J.E."/>
            <person name="Kurbessoian T."/>
        </authorList>
    </citation>
    <scope>NUCLEOTIDE SEQUENCE</scope>
    <source>
        <strain evidence="2">UHER 2000/2452</strain>
    </source>
</reference>
<dbReference type="PANTHER" id="PTHR22916">
    <property type="entry name" value="GLYCOSYLTRANSFERASE"/>
    <property type="match status" value="1"/>
</dbReference>
<dbReference type="CDD" id="cd00761">
    <property type="entry name" value="Glyco_tranf_GTA_type"/>
    <property type="match status" value="1"/>
</dbReference>